<gene>
    <name evidence="2" type="ORF">ACFSYC_18735</name>
</gene>
<dbReference type="PANTHER" id="PTHR43233">
    <property type="entry name" value="FAMILY N-ACETYLTRANSFERASE, PUTATIVE (AFU_ORTHOLOGUE AFUA_6G03350)-RELATED"/>
    <property type="match status" value="1"/>
</dbReference>
<comment type="caution">
    <text evidence="2">The sequence shown here is derived from an EMBL/GenBank/DDBJ whole genome shotgun (WGS) entry which is preliminary data.</text>
</comment>
<evidence type="ECO:0000313" key="3">
    <source>
        <dbReference type="Proteomes" id="UP001597601"/>
    </source>
</evidence>
<dbReference type="Pfam" id="PF00583">
    <property type="entry name" value="Acetyltransf_1"/>
    <property type="match status" value="1"/>
</dbReference>
<dbReference type="PANTHER" id="PTHR43233:SF1">
    <property type="entry name" value="FAMILY N-ACETYLTRANSFERASE, PUTATIVE (AFU_ORTHOLOGUE AFUA_6G03350)-RELATED"/>
    <property type="match status" value="1"/>
</dbReference>
<keyword evidence="3" id="KW-1185">Reference proteome</keyword>
<dbReference type="Proteomes" id="UP001597601">
    <property type="component" value="Unassembled WGS sequence"/>
</dbReference>
<dbReference type="SUPFAM" id="SSF55729">
    <property type="entry name" value="Acyl-CoA N-acyltransferases (Nat)"/>
    <property type="match status" value="1"/>
</dbReference>
<evidence type="ECO:0000259" key="1">
    <source>
        <dbReference type="PROSITE" id="PS51186"/>
    </source>
</evidence>
<name>A0ABW5XUV5_9SPHI</name>
<reference evidence="3" key="1">
    <citation type="journal article" date="2019" name="Int. J. Syst. Evol. Microbiol.">
        <title>The Global Catalogue of Microorganisms (GCM) 10K type strain sequencing project: providing services to taxonomists for standard genome sequencing and annotation.</title>
        <authorList>
            <consortium name="The Broad Institute Genomics Platform"/>
            <consortium name="The Broad Institute Genome Sequencing Center for Infectious Disease"/>
            <person name="Wu L."/>
            <person name="Ma J."/>
        </authorList>
    </citation>
    <scope>NUCLEOTIDE SEQUENCE [LARGE SCALE GENOMIC DNA]</scope>
    <source>
        <strain evidence="3">KCTC 52232</strain>
    </source>
</reference>
<feature type="domain" description="N-acetyltransferase" evidence="1">
    <location>
        <begin position="15"/>
        <end position="147"/>
    </location>
</feature>
<organism evidence="2 3">
    <name type="scientific">Mucilaginibacter antarcticus</name>
    <dbReference type="NCBI Taxonomy" id="1855725"/>
    <lineage>
        <taxon>Bacteria</taxon>
        <taxon>Pseudomonadati</taxon>
        <taxon>Bacteroidota</taxon>
        <taxon>Sphingobacteriia</taxon>
        <taxon>Sphingobacteriales</taxon>
        <taxon>Sphingobacteriaceae</taxon>
        <taxon>Mucilaginibacter</taxon>
    </lineage>
</organism>
<dbReference type="PROSITE" id="PS51186">
    <property type="entry name" value="GNAT"/>
    <property type="match status" value="1"/>
</dbReference>
<dbReference type="InterPro" id="IPR053144">
    <property type="entry name" value="Acetyltransferase_Butenolide"/>
</dbReference>
<dbReference type="InterPro" id="IPR000182">
    <property type="entry name" value="GNAT_dom"/>
</dbReference>
<accession>A0ABW5XUV5</accession>
<dbReference type="CDD" id="cd04301">
    <property type="entry name" value="NAT_SF"/>
    <property type="match status" value="1"/>
</dbReference>
<evidence type="ECO:0000313" key="2">
    <source>
        <dbReference type="EMBL" id="MFD2866739.1"/>
    </source>
</evidence>
<dbReference type="Gene3D" id="3.40.630.30">
    <property type="match status" value="1"/>
</dbReference>
<dbReference type="InterPro" id="IPR016181">
    <property type="entry name" value="Acyl_CoA_acyltransferase"/>
</dbReference>
<sequence length="163" mass="19023">MKVFINDKAFLDKGFLISTDKSLLNFDTIYQYLDQESYWSKSIPVEKLKKAIQNSMCFGIYQHDKQIGFARVITDNATFGYLADVFVLPNYRKLGLSKWLMQTIKNHPDLQGLRRWSLATADAHRLYNQFGFTAVTKPEVWMEIFTPYQALNNDEHEPKEANI</sequence>
<protein>
    <submittedName>
        <fullName evidence="2">GNAT family N-acetyltransferase</fullName>
        <ecNumber evidence="2">2.3.-.-</ecNumber>
    </submittedName>
</protein>
<keyword evidence="2" id="KW-0012">Acyltransferase</keyword>
<keyword evidence="2" id="KW-0808">Transferase</keyword>
<dbReference type="EMBL" id="JBHUON010000034">
    <property type="protein sequence ID" value="MFD2866739.1"/>
    <property type="molecule type" value="Genomic_DNA"/>
</dbReference>
<proteinExistence type="predicted"/>
<dbReference type="EC" id="2.3.-.-" evidence="2"/>
<dbReference type="GO" id="GO:0016746">
    <property type="term" value="F:acyltransferase activity"/>
    <property type="evidence" value="ECO:0007669"/>
    <property type="project" value="UniProtKB-KW"/>
</dbReference>
<dbReference type="RefSeq" id="WP_377130383.1">
    <property type="nucleotide sequence ID" value="NZ_JBHUHN010000001.1"/>
</dbReference>